<accession>A0A9J5Z9Y3</accession>
<reference evidence="2 3" key="1">
    <citation type="submission" date="2020-09" db="EMBL/GenBank/DDBJ databases">
        <title>De no assembly of potato wild relative species, Solanum commersonii.</title>
        <authorList>
            <person name="Cho K."/>
        </authorList>
    </citation>
    <scope>NUCLEOTIDE SEQUENCE [LARGE SCALE GENOMIC DNA]</scope>
    <source>
        <strain evidence="2">LZ3.2</strain>
        <tissue evidence="2">Leaf</tissue>
    </source>
</reference>
<name>A0A9J5Z9Y3_SOLCO</name>
<dbReference type="OrthoDB" id="774308at2759"/>
<protein>
    <submittedName>
        <fullName evidence="2">Uncharacterized protein</fullName>
    </submittedName>
</protein>
<dbReference type="Proteomes" id="UP000824120">
    <property type="component" value="Chromosome 4"/>
</dbReference>
<keyword evidence="3" id="KW-1185">Reference proteome</keyword>
<dbReference type="EMBL" id="JACXVP010000004">
    <property type="protein sequence ID" value="KAG5608284.1"/>
    <property type="molecule type" value="Genomic_DNA"/>
</dbReference>
<feature type="region of interest" description="Disordered" evidence="1">
    <location>
        <begin position="93"/>
        <end position="134"/>
    </location>
</feature>
<dbReference type="AlphaFoldDB" id="A0A9J5Z9Y3"/>
<gene>
    <name evidence="2" type="ORF">H5410_019565</name>
</gene>
<evidence type="ECO:0000313" key="2">
    <source>
        <dbReference type="EMBL" id="KAG5608284.1"/>
    </source>
</evidence>
<organism evidence="2 3">
    <name type="scientific">Solanum commersonii</name>
    <name type="common">Commerson's wild potato</name>
    <name type="synonym">Commerson's nightshade</name>
    <dbReference type="NCBI Taxonomy" id="4109"/>
    <lineage>
        <taxon>Eukaryota</taxon>
        <taxon>Viridiplantae</taxon>
        <taxon>Streptophyta</taxon>
        <taxon>Embryophyta</taxon>
        <taxon>Tracheophyta</taxon>
        <taxon>Spermatophyta</taxon>
        <taxon>Magnoliopsida</taxon>
        <taxon>eudicotyledons</taxon>
        <taxon>Gunneridae</taxon>
        <taxon>Pentapetalae</taxon>
        <taxon>asterids</taxon>
        <taxon>lamiids</taxon>
        <taxon>Solanales</taxon>
        <taxon>Solanaceae</taxon>
        <taxon>Solanoideae</taxon>
        <taxon>Solaneae</taxon>
        <taxon>Solanum</taxon>
    </lineage>
</organism>
<sequence length="215" mass="24074">MKQSDPNNRAQVQQQQVQDVGYAMPVQYDQHQQMYQPQQYVHASKYIHHTPSGPVPMTSYYPIYPSQQQTYPPHPALEHQYLVYLQANYSESAQTNVPSNQPQTPPAPSMAAPAAGYSHPGNPPASKPEMTAGQNQQQYVGYSQIHHPSQPIAHTSRATANYAYEFSDPTHAQIYYSQAHAPQFATQYQTMTSSPTVGLHSTFSQLPTEKNQPTN</sequence>
<proteinExistence type="predicted"/>
<evidence type="ECO:0000313" key="3">
    <source>
        <dbReference type="Proteomes" id="UP000824120"/>
    </source>
</evidence>
<comment type="caution">
    <text evidence="2">The sequence shown here is derived from an EMBL/GenBank/DDBJ whole genome shotgun (WGS) entry which is preliminary data.</text>
</comment>
<evidence type="ECO:0000256" key="1">
    <source>
        <dbReference type="SAM" id="MobiDB-lite"/>
    </source>
</evidence>